<dbReference type="AlphaFoldDB" id="A0A6H5J2F1"/>
<evidence type="ECO:0000313" key="3">
    <source>
        <dbReference type="Proteomes" id="UP000479190"/>
    </source>
</evidence>
<name>A0A6H5J2F1_9HYME</name>
<dbReference type="Proteomes" id="UP000479190">
    <property type="component" value="Unassembled WGS sequence"/>
</dbReference>
<protein>
    <submittedName>
        <fullName evidence="2">Uncharacterized protein</fullName>
    </submittedName>
</protein>
<evidence type="ECO:0000256" key="1">
    <source>
        <dbReference type="SAM" id="MobiDB-lite"/>
    </source>
</evidence>
<feature type="region of interest" description="Disordered" evidence="1">
    <location>
        <begin position="1"/>
        <end position="70"/>
    </location>
</feature>
<dbReference type="EMBL" id="CADCXV010001201">
    <property type="protein sequence ID" value="CAB0042511.1"/>
    <property type="molecule type" value="Genomic_DNA"/>
</dbReference>
<reference evidence="2 3" key="1">
    <citation type="submission" date="2020-02" db="EMBL/GenBank/DDBJ databases">
        <authorList>
            <person name="Ferguson B K."/>
        </authorList>
    </citation>
    <scope>NUCLEOTIDE SEQUENCE [LARGE SCALE GENOMIC DNA]</scope>
</reference>
<organism evidence="2 3">
    <name type="scientific">Trichogramma brassicae</name>
    <dbReference type="NCBI Taxonomy" id="86971"/>
    <lineage>
        <taxon>Eukaryota</taxon>
        <taxon>Metazoa</taxon>
        <taxon>Ecdysozoa</taxon>
        <taxon>Arthropoda</taxon>
        <taxon>Hexapoda</taxon>
        <taxon>Insecta</taxon>
        <taxon>Pterygota</taxon>
        <taxon>Neoptera</taxon>
        <taxon>Endopterygota</taxon>
        <taxon>Hymenoptera</taxon>
        <taxon>Apocrita</taxon>
        <taxon>Proctotrupomorpha</taxon>
        <taxon>Chalcidoidea</taxon>
        <taxon>Trichogrammatidae</taxon>
        <taxon>Trichogramma</taxon>
    </lineage>
</organism>
<proteinExistence type="predicted"/>
<keyword evidence="3" id="KW-1185">Reference proteome</keyword>
<accession>A0A6H5J2F1</accession>
<evidence type="ECO:0000313" key="2">
    <source>
        <dbReference type="EMBL" id="CAB0042511.1"/>
    </source>
</evidence>
<feature type="compositionally biased region" description="Low complexity" evidence="1">
    <location>
        <begin position="61"/>
        <end position="70"/>
    </location>
</feature>
<sequence>MTQRALPQIRVLTRNISTSTPNKEVFKAPAAKTAPSKKRKLEDPDQPSSTTSASRSKVTKVDSSSDSTSNSVLKYFNLNYERSSSNVVQMSGFRTNSIVNEDIGADSDCQSIVGCASTMYAFELNTTSITKNPQIKKFSL</sequence>
<gene>
    <name evidence="2" type="ORF">TBRA_LOCUS14128</name>
</gene>